<dbReference type="EC" id="6.3.2.6" evidence="3"/>
<dbReference type="GeneID" id="92178780"/>
<evidence type="ECO:0000256" key="3">
    <source>
        <dbReference type="ARBA" id="ARBA00012217"/>
    </source>
</evidence>
<dbReference type="RefSeq" id="XP_066804571.1">
    <property type="nucleotide sequence ID" value="XM_066944648.1"/>
</dbReference>
<dbReference type="InterPro" id="IPR028923">
    <property type="entry name" value="SAICAR_synt/ADE2_N"/>
</dbReference>
<evidence type="ECO:0000256" key="2">
    <source>
        <dbReference type="ARBA" id="ARBA00010190"/>
    </source>
</evidence>
<evidence type="ECO:0000256" key="10">
    <source>
        <dbReference type="ARBA" id="ARBA00022917"/>
    </source>
</evidence>
<keyword evidence="10" id="KW-0648">Protein biosynthesis</keyword>
<dbReference type="NCBIfam" id="TIGR00081">
    <property type="entry name" value="purC"/>
    <property type="match status" value="1"/>
</dbReference>
<comment type="pathway">
    <text evidence="1">Purine metabolism; IMP biosynthesis via de novo pathway; 5-amino-1-(5-phospho-D-ribosyl)imidazole-4-carboxamide from 5-amino-1-(5-phospho-D-ribosyl)imidazole-4-carboxylate: step 1/2.</text>
</comment>
<sequence length="918" mass="100573">MADSAFAQPTTAEKGSNIVLSPEAEAQYDRITRNLQEVTSGEIIRKVLSEGEVVRAYWGSATTGRPHIAYCVPLCKIADFLTAGVSVTVLLAGMSTILFVVKGYKANIHPPPKDLHAFLDASKSTLETVQHRVKYYSRLFKAVFTSLGVPVDKLKFVTGTSYQLKADYTLDVYKFHALTSTREAEHAGADVVKESESPLMSSLLYPGLQALDEQYLDVHFQFGGVDQRKIFMYAAHFLPKMGYAKRAHLMNAMVPGLSGGKMSSSDPKSKIDFLDSAADVKAKIKAALCPPGEIENNGVLAFLKAVLIPVQELKIEQAAGRGEPGPVGEGSFVKAGAPEGTVFSISRPDKFGGDIHVSSYKQLEKEYVAQNIHPGDLKTGVQDALITLLAPIRKEFEEDKEWQEIERLAYPGSSLAPTQPEEKKVKKKDVRSKPPTEEERAALRAAKEQEKAAKEQEKAAKEQGKLAKEQEQASRAQAKVAKDQEKAAKAAAKASNEGSQPPVPPPGAIKSAELVQNSVDAAKIEPVPVASGSGSQTCVTSTDLPKLKLIAKGKVRDIYAIPGEDDKLLFIATDRMSAFDVIMNNGIPSKGITLTTLSLFWFDKLKQIIPNHVLTPSPSSCFGSPAEAWNEFPRSLDEYRDQLEGRSMIVKKCEVVKIEAIVRGYITGSAWSEYKKSQTVHSIPMPAGLVESAKLPKPLFTPSTKADLGDHDENIHPDKVKDICGPELAAEIERVAVQLYTEAAQYALERGLILADTKFEFGLLQSPSSPNKPELILIDEVLTPDSSRYWAEADYVPGKPQASFDKQYLRDWLISEGLKAKEDVTLPEHVVSETRRKYEEARDRVMGLGEFGKHGRRGVTAGDEETGLQTDQVEDTIEVEARQKFEIHGRVGVKAGDEETGLQTDQVEDAIEEEARKL</sequence>
<evidence type="ECO:0000256" key="5">
    <source>
        <dbReference type="ARBA" id="ARBA00016460"/>
    </source>
</evidence>
<dbReference type="InterPro" id="IPR002307">
    <property type="entry name" value="Tyr-tRNA-ligase"/>
</dbReference>
<dbReference type="FunFam" id="1.10.240.10:FF:000004">
    <property type="entry name" value="Tyrosine--tRNA ligase"/>
    <property type="match status" value="1"/>
</dbReference>
<keyword evidence="17" id="KW-1185">Reference proteome</keyword>
<feature type="region of interest" description="Disordered" evidence="14">
    <location>
        <begin position="409"/>
        <end position="509"/>
    </location>
</feature>
<evidence type="ECO:0000256" key="7">
    <source>
        <dbReference type="ARBA" id="ARBA00022741"/>
    </source>
</evidence>
<dbReference type="HAMAP" id="MF_00137">
    <property type="entry name" value="SAICAR_synth"/>
    <property type="match status" value="1"/>
</dbReference>
<evidence type="ECO:0000256" key="12">
    <source>
        <dbReference type="ARBA" id="ARBA00030409"/>
    </source>
</evidence>
<name>A0AAW0Z2D9_9TREE</name>
<evidence type="ECO:0000313" key="16">
    <source>
        <dbReference type="EMBL" id="KAK8864275.1"/>
    </source>
</evidence>
<accession>A0AAW0Z2D9</accession>
<dbReference type="PANTHER" id="PTHR43700:SF1">
    <property type="entry name" value="PHOSPHORIBOSYLAMINOIMIDAZOLE-SUCCINOCARBOXAMIDE SYNTHASE"/>
    <property type="match status" value="1"/>
</dbReference>
<dbReference type="Gene3D" id="3.30.470.20">
    <property type="entry name" value="ATP-grasp fold, B domain"/>
    <property type="match status" value="1"/>
</dbReference>
<dbReference type="FunFam" id="3.30.470.20:FF:000015">
    <property type="entry name" value="Phosphoribosylaminoimidazole-succinocarboxamide synthase"/>
    <property type="match status" value="1"/>
</dbReference>
<dbReference type="Proteomes" id="UP001388673">
    <property type="component" value="Unassembled WGS sequence"/>
</dbReference>
<dbReference type="InterPro" id="IPR002305">
    <property type="entry name" value="aa-tRNA-synth_Ic"/>
</dbReference>
<evidence type="ECO:0000256" key="14">
    <source>
        <dbReference type="SAM" id="MobiDB-lite"/>
    </source>
</evidence>
<dbReference type="EMBL" id="JBCAWK010000003">
    <property type="protein sequence ID" value="KAK8864275.1"/>
    <property type="molecule type" value="Genomic_DNA"/>
</dbReference>
<evidence type="ECO:0000256" key="8">
    <source>
        <dbReference type="ARBA" id="ARBA00022755"/>
    </source>
</evidence>
<dbReference type="Gene3D" id="3.40.50.620">
    <property type="entry name" value="HUPs"/>
    <property type="match status" value="1"/>
</dbReference>
<dbReference type="Gene3D" id="3.30.200.20">
    <property type="entry name" value="Phosphorylase Kinase, domain 1"/>
    <property type="match status" value="1"/>
</dbReference>
<dbReference type="GO" id="GO:0006437">
    <property type="term" value="P:tyrosyl-tRNA aminoacylation"/>
    <property type="evidence" value="ECO:0007669"/>
    <property type="project" value="InterPro"/>
</dbReference>
<dbReference type="Gene3D" id="1.10.240.10">
    <property type="entry name" value="Tyrosyl-Transfer RNA Synthetase"/>
    <property type="match status" value="1"/>
</dbReference>
<dbReference type="GO" id="GO:0004639">
    <property type="term" value="F:phosphoribosylaminoimidazolesuccinocarboxamide synthase activity"/>
    <property type="evidence" value="ECO:0007669"/>
    <property type="project" value="UniProtKB-EC"/>
</dbReference>
<protein>
    <recommendedName>
        <fullName evidence="5">Phosphoribosylaminoimidazole-succinocarboxamide synthase</fullName>
        <ecNumber evidence="4">6.1.1.1</ecNumber>
        <ecNumber evidence="3">6.3.2.6</ecNumber>
    </recommendedName>
    <alternativeName>
        <fullName evidence="12">SAICAR synthetase</fullName>
    </alternativeName>
    <alternativeName>
        <fullName evidence="13">Tyrosyl-tRNA synthetase</fullName>
    </alternativeName>
</protein>
<dbReference type="NCBIfam" id="NF010568">
    <property type="entry name" value="PRK13961.1"/>
    <property type="match status" value="1"/>
</dbReference>
<keyword evidence="9" id="KW-0067">ATP-binding</keyword>
<keyword evidence="7" id="KW-0547">Nucleotide-binding</keyword>
<dbReference type="PROSITE" id="PS01057">
    <property type="entry name" value="SAICAR_SYNTHETASE_1"/>
    <property type="match status" value="1"/>
</dbReference>
<dbReference type="SUPFAM" id="SSF52374">
    <property type="entry name" value="Nucleotidylyl transferase"/>
    <property type="match status" value="1"/>
</dbReference>
<evidence type="ECO:0000256" key="6">
    <source>
        <dbReference type="ARBA" id="ARBA00022598"/>
    </source>
</evidence>
<dbReference type="PRINTS" id="PR01040">
    <property type="entry name" value="TRNASYNTHTYR"/>
</dbReference>
<evidence type="ECO:0000256" key="4">
    <source>
        <dbReference type="ARBA" id="ARBA00013160"/>
    </source>
</evidence>
<comment type="caution">
    <text evidence="16">The sequence shown here is derived from an EMBL/GenBank/DDBJ whole genome shotgun (WGS) entry which is preliminary data.</text>
</comment>
<evidence type="ECO:0000256" key="13">
    <source>
        <dbReference type="ARBA" id="ARBA00033323"/>
    </source>
</evidence>
<feature type="region of interest" description="Disordered" evidence="14">
    <location>
        <begin position="890"/>
        <end position="918"/>
    </location>
</feature>
<dbReference type="FunFam" id="3.30.200.20:FF:000682">
    <property type="entry name" value="Phosphoribosylaminoimidazole-succinocarboxamide synthase"/>
    <property type="match status" value="1"/>
</dbReference>
<comment type="similarity">
    <text evidence="2">Belongs to the SAICAR synthetase family.</text>
</comment>
<dbReference type="InterPro" id="IPR001636">
    <property type="entry name" value="SAICAR_synth"/>
</dbReference>
<dbReference type="SUPFAM" id="SSF56104">
    <property type="entry name" value="SAICAR synthase-like"/>
    <property type="match status" value="1"/>
</dbReference>
<feature type="compositionally biased region" description="Basic and acidic residues" evidence="14">
    <location>
        <begin position="431"/>
        <end position="472"/>
    </location>
</feature>
<dbReference type="GO" id="GO:0006189">
    <property type="term" value="P:'de novo' IMP biosynthetic process"/>
    <property type="evidence" value="ECO:0007669"/>
    <property type="project" value="TreeGrafter"/>
</dbReference>
<dbReference type="PROSITE" id="PS01058">
    <property type="entry name" value="SAICAR_SYNTHETASE_2"/>
    <property type="match status" value="1"/>
</dbReference>
<dbReference type="InterPro" id="IPR018236">
    <property type="entry name" value="SAICAR_synthetase_CS"/>
</dbReference>
<evidence type="ECO:0000256" key="1">
    <source>
        <dbReference type="ARBA" id="ARBA00004672"/>
    </source>
</evidence>
<dbReference type="GO" id="GO:0005524">
    <property type="term" value="F:ATP binding"/>
    <property type="evidence" value="ECO:0007669"/>
    <property type="project" value="UniProtKB-KW"/>
</dbReference>
<dbReference type="AlphaFoldDB" id="A0AAW0Z2D9"/>
<feature type="domain" description="SAICAR synthetase/ADE2 N-terminal" evidence="15">
    <location>
        <begin position="550"/>
        <end position="823"/>
    </location>
</feature>
<proteinExistence type="inferred from homology"/>
<evidence type="ECO:0000256" key="11">
    <source>
        <dbReference type="ARBA" id="ARBA00023146"/>
    </source>
</evidence>
<dbReference type="GO" id="GO:0005737">
    <property type="term" value="C:cytoplasm"/>
    <property type="evidence" value="ECO:0007669"/>
    <property type="project" value="TreeGrafter"/>
</dbReference>
<dbReference type="EC" id="6.1.1.1" evidence="4"/>
<evidence type="ECO:0000256" key="9">
    <source>
        <dbReference type="ARBA" id="ARBA00022840"/>
    </source>
</evidence>
<dbReference type="CDD" id="cd01414">
    <property type="entry name" value="SAICAR_synt_Sc"/>
    <property type="match status" value="1"/>
</dbReference>
<keyword evidence="8" id="KW-0658">Purine biosynthesis</keyword>
<keyword evidence="6" id="KW-0436">Ligase</keyword>
<reference evidence="16 17" key="1">
    <citation type="journal article" date="2024" name="bioRxiv">
        <title>Comparative genomics of Cryptococcus and Kwoniella reveals pathogenesis evolution and contrasting karyotype dynamics via intercentromeric recombination or chromosome fusion.</title>
        <authorList>
            <person name="Coelho M.A."/>
            <person name="David-Palma M."/>
            <person name="Shea T."/>
            <person name="Bowers K."/>
            <person name="McGinley-Smith S."/>
            <person name="Mohammad A.W."/>
            <person name="Gnirke A."/>
            <person name="Yurkov A.M."/>
            <person name="Nowrousian M."/>
            <person name="Sun S."/>
            <person name="Cuomo C.A."/>
            <person name="Heitman J."/>
        </authorList>
    </citation>
    <scope>NUCLEOTIDE SEQUENCE [LARGE SCALE GENOMIC DNA]</scope>
    <source>
        <strain evidence="16 17">CBS 13917</strain>
    </source>
</reference>
<evidence type="ECO:0000259" key="15">
    <source>
        <dbReference type="Pfam" id="PF01259"/>
    </source>
</evidence>
<dbReference type="PANTHER" id="PTHR43700">
    <property type="entry name" value="PHOSPHORIBOSYLAMINOIMIDAZOLE-SUCCINOCARBOXAMIDE SYNTHASE"/>
    <property type="match status" value="1"/>
</dbReference>
<dbReference type="GO" id="GO:0004831">
    <property type="term" value="F:tyrosine-tRNA ligase activity"/>
    <property type="evidence" value="ECO:0007669"/>
    <property type="project" value="UniProtKB-EC"/>
</dbReference>
<dbReference type="Pfam" id="PF01259">
    <property type="entry name" value="SAICAR_synt"/>
    <property type="match status" value="1"/>
</dbReference>
<dbReference type="KEGG" id="kne:92178780"/>
<organism evidence="16 17">
    <name type="scientific">Kwoniella newhampshirensis</name>
    <dbReference type="NCBI Taxonomy" id="1651941"/>
    <lineage>
        <taxon>Eukaryota</taxon>
        <taxon>Fungi</taxon>
        <taxon>Dikarya</taxon>
        <taxon>Basidiomycota</taxon>
        <taxon>Agaricomycotina</taxon>
        <taxon>Tremellomycetes</taxon>
        <taxon>Tremellales</taxon>
        <taxon>Cryptococcaceae</taxon>
        <taxon>Kwoniella</taxon>
    </lineage>
</organism>
<dbReference type="InterPro" id="IPR014729">
    <property type="entry name" value="Rossmann-like_a/b/a_fold"/>
</dbReference>
<dbReference type="Pfam" id="PF00579">
    <property type="entry name" value="tRNA-synt_1b"/>
    <property type="match status" value="2"/>
</dbReference>
<gene>
    <name evidence="16" type="ORF">IAR55_001521</name>
</gene>
<keyword evidence="11" id="KW-0030">Aminoacyl-tRNA synthetase</keyword>
<evidence type="ECO:0000313" key="17">
    <source>
        <dbReference type="Proteomes" id="UP001388673"/>
    </source>
</evidence>